<evidence type="ECO:0000313" key="3">
    <source>
        <dbReference type="Proteomes" id="UP000541470"/>
    </source>
</evidence>
<gene>
    <name evidence="2" type="ORF">HHL25_02970</name>
</gene>
<dbReference type="InterPro" id="IPR036514">
    <property type="entry name" value="SGNH_hydro_sf"/>
</dbReference>
<dbReference type="Pfam" id="PF13472">
    <property type="entry name" value="Lipase_GDSL_2"/>
    <property type="match status" value="1"/>
</dbReference>
<dbReference type="SUPFAM" id="SSF52266">
    <property type="entry name" value="SGNH hydrolase"/>
    <property type="match status" value="1"/>
</dbReference>
<keyword evidence="2" id="KW-0378">Hydrolase</keyword>
<dbReference type="InterPro" id="IPR013830">
    <property type="entry name" value="SGNH_hydro"/>
</dbReference>
<reference evidence="2 3" key="1">
    <citation type="submission" date="2020-04" db="EMBL/GenBank/DDBJ databases">
        <title>Rhizobium sp. S-51 isolated from soil.</title>
        <authorList>
            <person name="Dahal R.H."/>
        </authorList>
    </citation>
    <scope>NUCLEOTIDE SEQUENCE [LARGE SCALE GENOMIC DNA]</scope>
    <source>
        <strain evidence="2 3">S-51</strain>
    </source>
</reference>
<keyword evidence="3" id="KW-1185">Reference proteome</keyword>
<comment type="caution">
    <text evidence="2">The sequence shown here is derived from an EMBL/GenBank/DDBJ whole genome shotgun (WGS) entry which is preliminary data.</text>
</comment>
<dbReference type="Gene3D" id="3.40.50.1110">
    <property type="entry name" value="SGNH hydrolase"/>
    <property type="match status" value="1"/>
</dbReference>
<dbReference type="RefSeq" id="WP_169587110.1">
    <property type="nucleotide sequence ID" value="NZ_JABBGK010000001.1"/>
</dbReference>
<accession>A0A7Y0FUU0</accession>
<evidence type="ECO:0000259" key="1">
    <source>
        <dbReference type="Pfam" id="PF13472"/>
    </source>
</evidence>
<dbReference type="GO" id="GO:0016788">
    <property type="term" value="F:hydrolase activity, acting on ester bonds"/>
    <property type="evidence" value="ECO:0007669"/>
    <property type="project" value="UniProtKB-ARBA"/>
</dbReference>
<feature type="domain" description="SGNH hydrolase-type esterase" evidence="1">
    <location>
        <begin position="5"/>
        <end position="162"/>
    </location>
</feature>
<evidence type="ECO:0000313" key="2">
    <source>
        <dbReference type="EMBL" id="NML73081.1"/>
    </source>
</evidence>
<dbReference type="AlphaFoldDB" id="A0A7Y0FUU0"/>
<protein>
    <submittedName>
        <fullName evidence="2">SGNH/GDSL hydrolase family protein</fullName>
    </submittedName>
</protein>
<proteinExistence type="predicted"/>
<dbReference type="EMBL" id="JABBGK010000001">
    <property type="protein sequence ID" value="NML73081.1"/>
    <property type="molecule type" value="Genomic_DNA"/>
</dbReference>
<dbReference type="Proteomes" id="UP000541470">
    <property type="component" value="Unassembled WGS sequence"/>
</dbReference>
<sequence>MTVDRSSRNWPFIMEKKLQIGRSVRVRTITTGREGQASGWGLANIGPIADVRPDMTIIGFINDANPVQLTISQAESNYRAMIAAVRAKAPASVIYLATFSQVMPAARTSPFSNLTALDSMLPNVASSEGVGFINVRGAWGDPTAHADEFTEADPIHCLLSGHLRVTVPVVSAAVAALLDA</sequence>
<organism evidence="2 3">
    <name type="scientific">Rhizobium terricola</name>
    <dbReference type="NCBI Taxonomy" id="2728849"/>
    <lineage>
        <taxon>Bacteria</taxon>
        <taxon>Pseudomonadati</taxon>
        <taxon>Pseudomonadota</taxon>
        <taxon>Alphaproteobacteria</taxon>
        <taxon>Hyphomicrobiales</taxon>
        <taxon>Rhizobiaceae</taxon>
        <taxon>Rhizobium/Agrobacterium group</taxon>
        <taxon>Rhizobium</taxon>
    </lineage>
</organism>
<name>A0A7Y0FUU0_9HYPH</name>